<organism evidence="2 3">
    <name type="scientific">Brenthis ino</name>
    <name type="common">lesser marbled fritillary</name>
    <dbReference type="NCBI Taxonomy" id="405034"/>
    <lineage>
        <taxon>Eukaryota</taxon>
        <taxon>Metazoa</taxon>
        <taxon>Ecdysozoa</taxon>
        <taxon>Arthropoda</taxon>
        <taxon>Hexapoda</taxon>
        <taxon>Insecta</taxon>
        <taxon>Pterygota</taxon>
        <taxon>Neoptera</taxon>
        <taxon>Endopterygota</taxon>
        <taxon>Lepidoptera</taxon>
        <taxon>Glossata</taxon>
        <taxon>Ditrysia</taxon>
        <taxon>Papilionoidea</taxon>
        <taxon>Nymphalidae</taxon>
        <taxon>Heliconiinae</taxon>
        <taxon>Argynnini</taxon>
        <taxon>Brenthis</taxon>
    </lineage>
</organism>
<sequence length="92" mass="10469">MLRPWVRVTVLLRFSVKIFSVVARSWEVGGVDPPCLGEHVKPSILRLNASPVVSKYRPTPSIPSLLLPFYSFYFESTRNRECSCVCAYTYAL</sequence>
<name>A0A8J9UKZ9_9NEOP</name>
<dbReference type="EMBL" id="OV170230">
    <property type="protein sequence ID" value="CAH0715577.1"/>
    <property type="molecule type" value="Genomic_DNA"/>
</dbReference>
<reference evidence="2" key="1">
    <citation type="submission" date="2021-12" db="EMBL/GenBank/DDBJ databases">
        <authorList>
            <person name="Martin H S."/>
        </authorList>
    </citation>
    <scope>NUCLEOTIDE SEQUENCE</scope>
</reference>
<keyword evidence="1" id="KW-0732">Signal</keyword>
<keyword evidence="3" id="KW-1185">Reference proteome</keyword>
<feature type="chain" id="PRO_5035448778" description="Secreted protein" evidence="1">
    <location>
        <begin position="24"/>
        <end position="92"/>
    </location>
</feature>
<proteinExistence type="predicted"/>
<evidence type="ECO:0000256" key="1">
    <source>
        <dbReference type="SAM" id="SignalP"/>
    </source>
</evidence>
<evidence type="ECO:0000313" key="2">
    <source>
        <dbReference type="EMBL" id="CAH0715577.1"/>
    </source>
</evidence>
<accession>A0A8J9UKZ9</accession>
<evidence type="ECO:0008006" key="4">
    <source>
        <dbReference type="Google" id="ProtNLM"/>
    </source>
</evidence>
<evidence type="ECO:0000313" key="3">
    <source>
        <dbReference type="Proteomes" id="UP000838878"/>
    </source>
</evidence>
<dbReference type="OrthoDB" id="10545339at2759"/>
<feature type="non-terminal residue" evidence="2">
    <location>
        <position position="92"/>
    </location>
</feature>
<dbReference type="Proteomes" id="UP000838878">
    <property type="component" value="Chromosome 10"/>
</dbReference>
<gene>
    <name evidence="2" type="ORF">BINO364_LOCUS2485</name>
</gene>
<feature type="signal peptide" evidence="1">
    <location>
        <begin position="1"/>
        <end position="23"/>
    </location>
</feature>
<dbReference type="AlphaFoldDB" id="A0A8J9UKZ9"/>
<protein>
    <recommendedName>
        <fullName evidence="4">Secreted protein</fullName>
    </recommendedName>
</protein>